<sequence>MNDIVTVSENIVTHEGVQALTMRRLAKELDTSPMAMYRHVADKDQLLVLVLDRIVARIERPELPEDPRQRLTVLWCLLHGELSRHPWAVDVLAAGDLMAPSVLWLVESILGAFVDAGLDHQRAATAYRAVWHYTVGEIIVRTSTDRRTAELDRSPLSIVMVSEVEQEAMPHLAQLANEWTAARKTDAYAVGLGALVDGFIGASD</sequence>
<dbReference type="RefSeq" id="WP_051861525.1">
    <property type="nucleotide sequence ID" value="NZ_JBHSPX010000004.1"/>
</dbReference>
<organism evidence="6 7">
    <name type="scientific">Streptomyces ochraceiscleroticus</name>
    <dbReference type="NCBI Taxonomy" id="47761"/>
    <lineage>
        <taxon>Bacteria</taxon>
        <taxon>Bacillati</taxon>
        <taxon>Actinomycetota</taxon>
        <taxon>Actinomycetes</taxon>
        <taxon>Kitasatosporales</taxon>
        <taxon>Streptomycetaceae</taxon>
        <taxon>Streptomyces</taxon>
    </lineage>
</organism>
<reference evidence="7" key="1">
    <citation type="journal article" date="2019" name="Int. J. Syst. Evol. Microbiol.">
        <title>The Global Catalogue of Microorganisms (GCM) 10K type strain sequencing project: providing services to taxonomists for standard genome sequencing and annotation.</title>
        <authorList>
            <consortium name="The Broad Institute Genomics Platform"/>
            <consortium name="The Broad Institute Genome Sequencing Center for Infectious Disease"/>
            <person name="Wu L."/>
            <person name="Ma J."/>
        </authorList>
    </citation>
    <scope>NUCLEOTIDE SEQUENCE [LARGE SCALE GENOMIC DNA]</scope>
    <source>
        <strain evidence="7">CGMCC 1.15180</strain>
    </source>
</reference>
<proteinExistence type="predicted"/>
<dbReference type="PROSITE" id="PS50977">
    <property type="entry name" value="HTH_TETR_2"/>
    <property type="match status" value="1"/>
</dbReference>
<keyword evidence="7" id="KW-1185">Reference proteome</keyword>
<dbReference type="InterPro" id="IPR009057">
    <property type="entry name" value="Homeodomain-like_sf"/>
</dbReference>
<accession>A0ABW1MIU5</accession>
<dbReference type="InterPro" id="IPR036271">
    <property type="entry name" value="Tet_transcr_reg_TetR-rel_C_sf"/>
</dbReference>
<evidence type="ECO:0000256" key="2">
    <source>
        <dbReference type="ARBA" id="ARBA00023125"/>
    </source>
</evidence>
<comment type="caution">
    <text evidence="6">The sequence shown here is derived from an EMBL/GenBank/DDBJ whole genome shotgun (WGS) entry which is preliminary data.</text>
</comment>
<dbReference type="PANTHER" id="PTHR30055:SF151">
    <property type="entry name" value="TRANSCRIPTIONAL REGULATORY PROTEIN"/>
    <property type="match status" value="1"/>
</dbReference>
<dbReference type="InterPro" id="IPR004111">
    <property type="entry name" value="Repressor_TetR_C"/>
</dbReference>
<evidence type="ECO:0000256" key="1">
    <source>
        <dbReference type="ARBA" id="ARBA00023015"/>
    </source>
</evidence>
<dbReference type="Pfam" id="PF02909">
    <property type="entry name" value="TetR_C_1"/>
    <property type="match status" value="1"/>
</dbReference>
<dbReference type="Gene3D" id="1.10.357.10">
    <property type="entry name" value="Tetracycline Repressor, domain 2"/>
    <property type="match status" value="1"/>
</dbReference>
<evidence type="ECO:0000256" key="3">
    <source>
        <dbReference type="ARBA" id="ARBA00023163"/>
    </source>
</evidence>
<evidence type="ECO:0000313" key="7">
    <source>
        <dbReference type="Proteomes" id="UP001596139"/>
    </source>
</evidence>
<evidence type="ECO:0000259" key="5">
    <source>
        <dbReference type="PROSITE" id="PS50977"/>
    </source>
</evidence>
<gene>
    <name evidence="6" type="ORF">ACFP4F_11180</name>
</gene>
<keyword evidence="2 4" id="KW-0238">DNA-binding</keyword>
<dbReference type="PANTHER" id="PTHR30055">
    <property type="entry name" value="HTH-TYPE TRANSCRIPTIONAL REGULATOR RUTR"/>
    <property type="match status" value="1"/>
</dbReference>
<dbReference type="SUPFAM" id="SSF48498">
    <property type="entry name" value="Tetracyclin repressor-like, C-terminal domain"/>
    <property type="match status" value="1"/>
</dbReference>
<keyword evidence="3" id="KW-0804">Transcription</keyword>
<dbReference type="InterPro" id="IPR001647">
    <property type="entry name" value="HTH_TetR"/>
</dbReference>
<dbReference type="Proteomes" id="UP001596139">
    <property type="component" value="Unassembled WGS sequence"/>
</dbReference>
<name>A0ABW1MIU5_9ACTN</name>
<feature type="domain" description="HTH tetR-type" evidence="5">
    <location>
        <begin position="1"/>
        <end position="58"/>
    </location>
</feature>
<dbReference type="EMBL" id="JBHSPX010000004">
    <property type="protein sequence ID" value="MFC6063113.1"/>
    <property type="molecule type" value="Genomic_DNA"/>
</dbReference>
<protein>
    <submittedName>
        <fullName evidence="6">TetR/AcrR family transcriptional regulator</fullName>
    </submittedName>
</protein>
<dbReference type="Pfam" id="PF00440">
    <property type="entry name" value="TetR_N"/>
    <property type="match status" value="1"/>
</dbReference>
<feature type="DNA-binding region" description="H-T-H motif" evidence="4">
    <location>
        <begin position="21"/>
        <end position="40"/>
    </location>
</feature>
<dbReference type="InterPro" id="IPR050109">
    <property type="entry name" value="HTH-type_TetR-like_transc_reg"/>
</dbReference>
<evidence type="ECO:0000313" key="6">
    <source>
        <dbReference type="EMBL" id="MFC6063113.1"/>
    </source>
</evidence>
<dbReference type="SUPFAM" id="SSF46689">
    <property type="entry name" value="Homeodomain-like"/>
    <property type="match status" value="1"/>
</dbReference>
<keyword evidence="1" id="KW-0805">Transcription regulation</keyword>
<evidence type="ECO:0000256" key="4">
    <source>
        <dbReference type="PROSITE-ProRule" id="PRU00335"/>
    </source>
</evidence>